<feature type="signal peptide" evidence="2">
    <location>
        <begin position="1"/>
        <end position="17"/>
    </location>
</feature>
<dbReference type="InterPro" id="IPR007060">
    <property type="entry name" value="FtsL/DivIC"/>
</dbReference>
<dbReference type="Pfam" id="PF04977">
    <property type="entry name" value="DivIC"/>
    <property type="match status" value="1"/>
</dbReference>
<protein>
    <recommendedName>
        <fullName evidence="5">Septum formation initiator</fullName>
    </recommendedName>
</protein>
<reference evidence="3 4" key="1">
    <citation type="journal article" date="1991" name="Int. J. Syst. Bacteriol.">
        <title>Description of the erythromycin-producing bacterium Arthrobacter sp. strain NRRL B-3381 as Aeromicrobium erythreum gen. nov., sp. nov.</title>
        <authorList>
            <person name="Miller E.S."/>
            <person name="Woese C.R."/>
            <person name="Brenner S."/>
        </authorList>
    </citation>
    <scope>NUCLEOTIDE SEQUENCE [LARGE SCALE GENOMIC DNA]</scope>
    <source>
        <strain evidence="3 4">AR18</strain>
    </source>
</reference>
<feature type="region of interest" description="Disordered" evidence="1">
    <location>
        <begin position="110"/>
        <end position="133"/>
    </location>
</feature>
<dbReference type="KEGG" id="aer:AERYTH_13170"/>
<dbReference type="EMBL" id="CP011502">
    <property type="protein sequence ID" value="ALX05579.1"/>
    <property type="molecule type" value="Genomic_DNA"/>
</dbReference>
<evidence type="ECO:0000313" key="4">
    <source>
        <dbReference type="Proteomes" id="UP000067689"/>
    </source>
</evidence>
<keyword evidence="2" id="KW-0732">Signal</keyword>
<gene>
    <name evidence="3" type="ORF">AERYTH_13170</name>
</gene>
<sequence length="133" mass="14925">MLAVLLLLLASYTSALHAWWQQRGEVQQLKAEIATRQASIEDLGDTKARWNDDAYVRQQARERFGWVMPGEVGYRVIGADGTVEGDAPRLDDPPDPTQKQWYDTLWGSVEASGRTSSAQQPVPDPDEVLKNRD</sequence>
<dbReference type="Proteomes" id="UP000067689">
    <property type="component" value="Chromosome"/>
</dbReference>
<keyword evidence="4" id="KW-1185">Reference proteome</keyword>
<dbReference type="STRING" id="2041.AERYTH_13170"/>
<evidence type="ECO:0000313" key="3">
    <source>
        <dbReference type="EMBL" id="ALX05579.1"/>
    </source>
</evidence>
<evidence type="ECO:0008006" key="5">
    <source>
        <dbReference type="Google" id="ProtNLM"/>
    </source>
</evidence>
<accession>A0A0U4CCH9</accession>
<proteinExistence type="predicted"/>
<dbReference type="AlphaFoldDB" id="A0A0U4CCH9"/>
<organism evidence="3 4">
    <name type="scientific">Aeromicrobium erythreum</name>
    <dbReference type="NCBI Taxonomy" id="2041"/>
    <lineage>
        <taxon>Bacteria</taxon>
        <taxon>Bacillati</taxon>
        <taxon>Actinomycetota</taxon>
        <taxon>Actinomycetes</taxon>
        <taxon>Propionibacteriales</taxon>
        <taxon>Nocardioidaceae</taxon>
        <taxon>Aeromicrobium</taxon>
    </lineage>
</organism>
<evidence type="ECO:0000256" key="2">
    <source>
        <dbReference type="SAM" id="SignalP"/>
    </source>
</evidence>
<name>A0A0U4CCH9_9ACTN</name>
<dbReference type="PATRIC" id="fig|2041.4.peg.2746"/>
<feature type="chain" id="PRO_5038488829" description="Septum formation initiator" evidence="2">
    <location>
        <begin position="18"/>
        <end position="133"/>
    </location>
</feature>
<evidence type="ECO:0000256" key="1">
    <source>
        <dbReference type="SAM" id="MobiDB-lite"/>
    </source>
</evidence>